<dbReference type="PANTHER" id="PTHR16504:SF4">
    <property type="entry name" value="5'(3')-DEOXYRIBONUCLEOTIDASE"/>
    <property type="match status" value="1"/>
</dbReference>
<proteinExistence type="predicted"/>
<name>A0A0F9D3F1_9ZZZZ</name>
<gene>
    <name evidence="1" type="ORF">LCGC14_2247340</name>
</gene>
<reference evidence="1" key="1">
    <citation type="journal article" date="2015" name="Nature">
        <title>Complex archaea that bridge the gap between prokaryotes and eukaryotes.</title>
        <authorList>
            <person name="Spang A."/>
            <person name="Saw J.H."/>
            <person name="Jorgensen S.L."/>
            <person name="Zaremba-Niedzwiedzka K."/>
            <person name="Martijn J."/>
            <person name="Lind A.E."/>
            <person name="van Eijk R."/>
            <person name="Schleper C."/>
            <person name="Guy L."/>
            <person name="Ettema T.J."/>
        </authorList>
    </citation>
    <scope>NUCLEOTIDE SEQUENCE</scope>
</reference>
<evidence type="ECO:0000313" key="1">
    <source>
        <dbReference type="EMBL" id="KKL56243.1"/>
    </source>
</evidence>
<dbReference type="Pfam" id="PF06941">
    <property type="entry name" value="NT5C"/>
    <property type="match status" value="1"/>
</dbReference>
<protein>
    <submittedName>
        <fullName evidence="1">Uncharacterized protein</fullName>
    </submittedName>
</protein>
<comment type="caution">
    <text evidence="1">The sequence shown here is derived from an EMBL/GenBank/DDBJ whole genome shotgun (WGS) entry which is preliminary data.</text>
</comment>
<sequence>MKLILNVDMDGVIYDFHSQMTSYAEQILDRNLPESGGWSMYEEWGIERSEFYQMFHRAIAEDELFSRGMEIEGAVAAVHQLHRDGHRIRIVTSKKLRNDESSLKAQKQTLTWLYTHGLLGIVEVAFATDKQGYTADVVIDDKPTMQWAQPSALNILFDQPWNRDIETPLLHNGGSLVVRGYGWKDVLTHIGIEAGQEELAFDG</sequence>
<dbReference type="PANTHER" id="PTHR16504">
    <property type="entry name" value="5'(3')-DEOXYRIBONUCLEOTIDASE"/>
    <property type="match status" value="1"/>
</dbReference>
<dbReference type="AlphaFoldDB" id="A0A0F9D3F1"/>
<dbReference type="InterPro" id="IPR036412">
    <property type="entry name" value="HAD-like_sf"/>
</dbReference>
<dbReference type="Gene3D" id="3.40.50.1000">
    <property type="entry name" value="HAD superfamily/HAD-like"/>
    <property type="match status" value="1"/>
</dbReference>
<dbReference type="SUPFAM" id="SSF56784">
    <property type="entry name" value="HAD-like"/>
    <property type="match status" value="1"/>
</dbReference>
<dbReference type="InterPro" id="IPR010708">
    <property type="entry name" value="5'(3')-deoxyribonucleotidase"/>
</dbReference>
<dbReference type="GO" id="GO:0008253">
    <property type="term" value="F:5'-nucleotidase activity"/>
    <property type="evidence" value="ECO:0007669"/>
    <property type="project" value="InterPro"/>
</dbReference>
<dbReference type="EMBL" id="LAZR01030559">
    <property type="protein sequence ID" value="KKL56243.1"/>
    <property type="molecule type" value="Genomic_DNA"/>
</dbReference>
<dbReference type="InterPro" id="IPR023214">
    <property type="entry name" value="HAD_sf"/>
</dbReference>
<accession>A0A0F9D3F1</accession>
<organism evidence="1">
    <name type="scientific">marine sediment metagenome</name>
    <dbReference type="NCBI Taxonomy" id="412755"/>
    <lineage>
        <taxon>unclassified sequences</taxon>
        <taxon>metagenomes</taxon>
        <taxon>ecological metagenomes</taxon>
    </lineage>
</organism>
<dbReference type="Gene3D" id="1.10.40.40">
    <property type="entry name" value="Deoxyribonucleotidase, domain 2"/>
    <property type="match status" value="1"/>
</dbReference>
<dbReference type="GO" id="GO:0009223">
    <property type="term" value="P:pyrimidine deoxyribonucleotide catabolic process"/>
    <property type="evidence" value="ECO:0007669"/>
    <property type="project" value="TreeGrafter"/>
</dbReference>